<evidence type="ECO:0000313" key="3">
    <source>
        <dbReference type="Proteomes" id="UP001550210"/>
    </source>
</evidence>
<reference evidence="2 3" key="1">
    <citation type="submission" date="2024-06" db="EMBL/GenBank/DDBJ databases">
        <title>The Natural Products Discovery Center: Release of the First 8490 Sequenced Strains for Exploring Actinobacteria Biosynthetic Diversity.</title>
        <authorList>
            <person name="Kalkreuter E."/>
            <person name="Kautsar S.A."/>
            <person name="Yang D."/>
            <person name="Bader C.D."/>
            <person name="Teijaro C.N."/>
            <person name="Fluegel L."/>
            <person name="Davis C.M."/>
            <person name="Simpson J.R."/>
            <person name="Lauterbach L."/>
            <person name="Steele A.D."/>
            <person name="Gui C."/>
            <person name="Meng S."/>
            <person name="Li G."/>
            <person name="Viehrig K."/>
            <person name="Ye F."/>
            <person name="Su P."/>
            <person name="Kiefer A.F."/>
            <person name="Nichols A."/>
            <person name="Cepeda A.J."/>
            <person name="Yan W."/>
            <person name="Fan B."/>
            <person name="Jiang Y."/>
            <person name="Adhikari A."/>
            <person name="Zheng C.-J."/>
            <person name="Schuster L."/>
            <person name="Cowan T.M."/>
            <person name="Smanski M.J."/>
            <person name="Chevrette M.G."/>
            <person name="De Carvalho L.P.S."/>
            <person name="Shen B."/>
        </authorList>
    </citation>
    <scope>NUCLEOTIDE SEQUENCE [LARGE SCALE GENOMIC DNA]</scope>
    <source>
        <strain evidence="2 3">NPDC006434</strain>
    </source>
</reference>
<dbReference type="EMBL" id="JBEXPZ010000045">
    <property type="protein sequence ID" value="MET9848889.1"/>
    <property type="molecule type" value="Genomic_DNA"/>
</dbReference>
<evidence type="ECO:0000313" key="2">
    <source>
        <dbReference type="EMBL" id="MET9848889.1"/>
    </source>
</evidence>
<evidence type="ECO:0000256" key="1">
    <source>
        <dbReference type="SAM" id="Phobius"/>
    </source>
</evidence>
<keyword evidence="1" id="KW-0812">Transmembrane</keyword>
<keyword evidence="1" id="KW-0472">Membrane</keyword>
<keyword evidence="1" id="KW-1133">Transmembrane helix</keyword>
<dbReference type="Proteomes" id="UP001550210">
    <property type="component" value="Unassembled WGS sequence"/>
</dbReference>
<accession>A0ABV2V4Z8</accession>
<proteinExistence type="predicted"/>
<sequence>MTDKIPDPPNYPPYSSGPAWTEPEIHVHFTAEEPQESRWDFSWVQPAKNLGAIACAWIPANIWAATLNDVEREQSASGAWVMGGFVLTVAVIRLVQDHRFFNRFLVWMGVLGLVLALPVFTAVVDVMTGGGR</sequence>
<gene>
    <name evidence="2" type="ORF">ABZZ21_30980</name>
</gene>
<protein>
    <submittedName>
        <fullName evidence="2">Uncharacterized protein</fullName>
    </submittedName>
</protein>
<keyword evidence="3" id="KW-1185">Reference proteome</keyword>
<comment type="caution">
    <text evidence="2">The sequence shown here is derived from an EMBL/GenBank/DDBJ whole genome shotgun (WGS) entry which is preliminary data.</text>
</comment>
<feature type="transmembrane region" description="Helical" evidence="1">
    <location>
        <begin position="77"/>
        <end position="95"/>
    </location>
</feature>
<feature type="transmembrane region" description="Helical" evidence="1">
    <location>
        <begin position="104"/>
        <end position="124"/>
    </location>
</feature>
<dbReference type="RefSeq" id="WP_355401060.1">
    <property type="nucleotide sequence ID" value="NZ_JBEXPZ010000045.1"/>
</dbReference>
<organism evidence="2 3">
    <name type="scientific">Streptomyces ossamyceticus</name>
    <dbReference type="NCBI Taxonomy" id="249581"/>
    <lineage>
        <taxon>Bacteria</taxon>
        <taxon>Bacillati</taxon>
        <taxon>Actinomycetota</taxon>
        <taxon>Actinomycetes</taxon>
        <taxon>Kitasatosporales</taxon>
        <taxon>Streptomycetaceae</taxon>
        <taxon>Streptomyces</taxon>
    </lineage>
</organism>
<name>A0ABV2V4Z8_9ACTN</name>